<gene>
    <name evidence="1" type="ORF">MUN89_05150</name>
</gene>
<reference evidence="1 2" key="1">
    <citation type="submission" date="2022-04" db="EMBL/GenBank/DDBJ databases">
        <title>Halobacillus sp. isolated from saltern.</title>
        <authorList>
            <person name="Won M."/>
            <person name="Lee C.-M."/>
            <person name="Woen H.-Y."/>
            <person name="Kwon S.-W."/>
        </authorList>
    </citation>
    <scope>NUCLEOTIDE SEQUENCE [LARGE SCALE GENOMIC DNA]</scope>
    <source>
        <strain evidence="1 2">SSBR10-3</strain>
    </source>
</reference>
<sequence length="75" mass="8947">MIYRIIGVDHHHIVIEFRKNNAEILFHSYEEAEEYLQRIQQENVIPEKYQLKIQEVLEVEAEEDPNNPPPFAAET</sequence>
<keyword evidence="2" id="KW-1185">Reference proteome</keyword>
<name>A0ABY4ELL0_9BACI</name>
<dbReference type="Proteomes" id="UP000831787">
    <property type="component" value="Chromosome"/>
</dbReference>
<evidence type="ECO:0000313" key="1">
    <source>
        <dbReference type="EMBL" id="UOQ45337.1"/>
    </source>
</evidence>
<dbReference type="RefSeq" id="WP_244711981.1">
    <property type="nucleotide sequence ID" value="NZ_CP095073.1"/>
</dbReference>
<dbReference type="EMBL" id="CP095073">
    <property type="protein sequence ID" value="UOQ45337.1"/>
    <property type="molecule type" value="Genomic_DNA"/>
</dbReference>
<organism evidence="1 2">
    <name type="scientific">Halobacillus salinarum</name>
    <dbReference type="NCBI Taxonomy" id="2932257"/>
    <lineage>
        <taxon>Bacteria</taxon>
        <taxon>Bacillati</taxon>
        <taxon>Bacillota</taxon>
        <taxon>Bacilli</taxon>
        <taxon>Bacillales</taxon>
        <taxon>Bacillaceae</taxon>
        <taxon>Halobacillus</taxon>
    </lineage>
</organism>
<accession>A0ABY4ELL0</accession>
<protein>
    <submittedName>
        <fullName evidence="1">Uncharacterized protein</fullName>
    </submittedName>
</protein>
<proteinExistence type="predicted"/>
<evidence type="ECO:0000313" key="2">
    <source>
        <dbReference type="Proteomes" id="UP000831787"/>
    </source>
</evidence>